<dbReference type="PANTHER" id="PTHR43709:SF2">
    <property type="entry name" value="DUF453 DOMAIN PROTEIN (AFU_ORTHOLOGUE AFUA_6G00360)"/>
    <property type="match status" value="1"/>
</dbReference>
<feature type="region of interest" description="Disordered" evidence="3">
    <location>
        <begin position="481"/>
        <end position="548"/>
    </location>
</feature>
<dbReference type="PANTHER" id="PTHR43709">
    <property type="entry name" value="ACONITATE ISOMERASE-RELATED"/>
    <property type="match status" value="1"/>
</dbReference>
<comment type="similarity">
    <text evidence="1">Belongs to the PrpF family.</text>
</comment>
<proteinExistence type="inferred from homology"/>
<dbReference type="RefSeq" id="XP_069303144.1">
    <property type="nucleotide sequence ID" value="XM_069455220.1"/>
</dbReference>
<evidence type="ECO:0000256" key="2">
    <source>
        <dbReference type="ARBA" id="ARBA00023235"/>
    </source>
</evidence>
<dbReference type="InterPro" id="IPR007400">
    <property type="entry name" value="PrpF-like"/>
</dbReference>
<evidence type="ECO:0000313" key="5">
    <source>
        <dbReference type="Proteomes" id="UP001578633"/>
    </source>
</evidence>
<dbReference type="Pfam" id="PF04303">
    <property type="entry name" value="PrpF"/>
    <property type="match status" value="2"/>
</dbReference>
<feature type="compositionally biased region" description="Polar residues" evidence="3">
    <location>
        <begin position="506"/>
        <end position="519"/>
    </location>
</feature>
<organism evidence="4 5">
    <name type="scientific">Alternaria dauci</name>
    <dbReference type="NCBI Taxonomy" id="48095"/>
    <lineage>
        <taxon>Eukaryota</taxon>
        <taxon>Fungi</taxon>
        <taxon>Dikarya</taxon>
        <taxon>Ascomycota</taxon>
        <taxon>Pezizomycotina</taxon>
        <taxon>Dothideomycetes</taxon>
        <taxon>Pleosporomycetidae</taxon>
        <taxon>Pleosporales</taxon>
        <taxon>Pleosporineae</taxon>
        <taxon>Pleosporaceae</taxon>
        <taxon>Alternaria</taxon>
        <taxon>Alternaria sect. Porri</taxon>
    </lineage>
</organism>
<dbReference type="SUPFAM" id="SSF54506">
    <property type="entry name" value="Diaminopimelate epimerase-like"/>
    <property type="match status" value="2"/>
</dbReference>
<evidence type="ECO:0000313" key="4">
    <source>
        <dbReference type="EMBL" id="KAL1792560.1"/>
    </source>
</evidence>
<accession>A0ABR3U996</accession>
<keyword evidence="2" id="KW-0413">Isomerase</keyword>
<keyword evidence="5" id="KW-1185">Reference proteome</keyword>
<evidence type="ECO:0000256" key="1">
    <source>
        <dbReference type="ARBA" id="ARBA00007673"/>
    </source>
</evidence>
<reference evidence="4 5" key="1">
    <citation type="submission" date="2024-09" db="EMBL/GenBank/DDBJ databases">
        <title>T2T genomes of carrot and Alternaria dauci and their utility for understanding host-pathogen interaction during carrot leaf blight disease.</title>
        <authorList>
            <person name="Liu W."/>
            <person name="Xu S."/>
            <person name="Ou C."/>
            <person name="Liu X."/>
            <person name="Zhuang F."/>
            <person name="Deng X.W."/>
        </authorList>
    </citation>
    <scope>NUCLEOTIDE SEQUENCE [LARGE SCALE GENOMIC DNA]</scope>
    <source>
        <strain evidence="4 5">A2016</strain>
    </source>
</reference>
<protein>
    <recommendedName>
        <fullName evidence="6">DUF453-domain-containing protein</fullName>
    </recommendedName>
</protein>
<evidence type="ECO:0000256" key="3">
    <source>
        <dbReference type="SAM" id="MobiDB-lite"/>
    </source>
</evidence>
<comment type="caution">
    <text evidence="4">The sequence shown here is derived from an EMBL/GenBank/DDBJ whole genome shotgun (WGS) entry which is preliminary data.</text>
</comment>
<dbReference type="Proteomes" id="UP001578633">
    <property type="component" value="Chromosome 9"/>
</dbReference>
<feature type="region of interest" description="Disordered" evidence="3">
    <location>
        <begin position="444"/>
        <end position="463"/>
    </location>
</feature>
<dbReference type="GeneID" id="96089389"/>
<gene>
    <name evidence="4" type="ORF">ACET3X_009067</name>
</gene>
<dbReference type="EMBL" id="JBHGVX010000009">
    <property type="protein sequence ID" value="KAL1792560.1"/>
    <property type="molecule type" value="Genomic_DNA"/>
</dbReference>
<sequence>MRPSPVFSLRIRSFVSRHDVVPPDATVQKPIEAAYYRGGTSRAVIIQPQALPKHRAKWPNIFRQIMGSGDPYGRQLDGMGAGISSLSKICLVEPYGRRIALPERGTRFRTGFGGIDAARESAQAAQAQEEAEVAGEEQKLDIDYTFVGLGIENDEVDVAGNCGNMISAIGPYAYNAGLLPARIYAQGDGEVTVRIRNTNTGKLIDSTFDVIGAEAAVAGEYKIDGVAGSGSKIKLDFKYPYGSKTGKVLPTGRRIDNVGGYRVSCVDGANPCIFIRADDVGVDGTILPNDFNKLPEKLALLESIRKAAAVAMGISPTEDEVPRTIPKIGLVSQSSSHPVLSGQTLKSSQMDIVIRFLSDTQPHRAIPLTAALTSAVAARIPGTIVEQMLAPEPLMESAITIGHASGRLQVNATMDTKNKLYPVSGTVFRTAKRLFEGETFWSDKSDKREEATETDSPYRSNGKHSLGLAFVLESRGGSSARLFEEDSQSALQQQKPNEPDIDQGAAQEQTLEQIEQNEQSEPEVKAPILSHRPLPDPHRKRPDLRRPTNKEDALTLALQGLHSELSTLLSHTDLTKTAQHSTVLLTAVLKAHRSIQINAIAHKRLAKKTAGKETKMDRKKARMKNLAQIRLARNAAAKTK</sequence>
<dbReference type="Gene3D" id="3.10.310.10">
    <property type="entry name" value="Diaminopimelate Epimerase, Chain A, domain 1"/>
    <property type="match status" value="2"/>
</dbReference>
<name>A0ABR3U996_9PLEO</name>
<evidence type="ECO:0008006" key="6">
    <source>
        <dbReference type="Google" id="ProtNLM"/>
    </source>
</evidence>